<dbReference type="PRINTS" id="PR00080">
    <property type="entry name" value="SDRFAMILY"/>
</dbReference>
<dbReference type="PANTHER" id="PTHR43477">
    <property type="entry name" value="DIHYDROANTICAPSIN 7-DEHYDROGENASE"/>
    <property type="match status" value="1"/>
</dbReference>
<dbReference type="AlphaFoldDB" id="X1M120"/>
<dbReference type="CDD" id="cd05233">
    <property type="entry name" value="SDR_c"/>
    <property type="match status" value="1"/>
</dbReference>
<dbReference type="InterPro" id="IPR051122">
    <property type="entry name" value="SDR_DHRS6-like"/>
</dbReference>
<comment type="caution">
    <text evidence="3">The sequence shown here is derived from an EMBL/GenBank/DDBJ whole genome shotgun (WGS) entry which is preliminary data.</text>
</comment>
<feature type="non-terminal residue" evidence="3">
    <location>
        <position position="1"/>
    </location>
</feature>
<reference evidence="3" key="1">
    <citation type="journal article" date="2014" name="Front. Microbiol.">
        <title>High frequency of phylogenetically diverse reductive dehalogenase-homologous genes in deep subseafloor sedimentary metagenomes.</title>
        <authorList>
            <person name="Kawai M."/>
            <person name="Futagami T."/>
            <person name="Toyoda A."/>
            <person name="Takaki Y."/>
            <person name="Nishi S."/>
            <person name="Hori S."/>
            <person name="Arai W."/>
            <person name="Tsubouchi T."/>
            <person name="Morono Y."/>
            <person name="Uchiyama I."/>
            <person name="Ito T."/>
            <person name="Fujiyama A."/>
            <person name="Inagaki F."/>
            <person name="Takami H."/>
        </authorList>
    </citation>
    <scope>NUCLEOTIDE SEQUENCE</scope>
    <source>
        <strain evidence="3">Expedition CK06-06</strain>
    </source>
</reference>
<dbReference type="SUPFAM" id="SSF51735">
    <property type="entry name" value="NAD(P)-binding Rossmann-fold domains"/>
    <property type="match status" value="1"/>
</dbReference>
<dbReference type="PRINTS" id="PR00081">
    <property type="entry name" value="GDHRDH"/>
</dbReference>
<proteinExistence type="inferred from homology"/>
<dbReference type="EMBL" id="BARV01014965">
    <property type="protein sequence ID" value="GAI25277.1"/>
    <property type="molecule type" value="Genomic_DNA"/>
</dbReference>
<dbReference type="Pfam" id="PF00106">
    <property type="entry name" value="adh_short"/>
    <property type="match status" value="1"/>
</dbReference>
<dbReference type="InterPro" id="IPR002347">
    <property type="entry name" value="SDR_fam"/>
</dbReference>
<dbReference type="InterPro" id="IPR036291">
    <property type="entry name" value="NAD(P)-bd_dom_sf"/>
</dbReference>
<keyword evidence="2" id="KW-0560">Oxidoreductase</keyword>
<dbReference type="GO" id="GO:0016491">
    <property type="term" value="F:oxidoreductase activity"/>
    <property type="evidence" value="ECO:0007669"/>
    <property type="project" value="UniProtKB-KW"/>
</dbReference>
<name>X1M120_9ZZZZ</name>
<sequence length="165" mass="18434">CRNAANKTAEIYGRIDILFNNAGITIRKNAVDLEPEEWDLVLDVSLKGQYLLSKYVIPYMKKGGGGSIINTGSGWSLRGGEKAVSYCAMKGGTLNMTRAMCIDHGKDNIRVNTVCPGDVDTPMLRSECEQLGREYNENFNCRYCFTRQAFSNKELCDPCHECYHG</sequence>
<gene>
    <name evidence="3" type="ORF">S06H3_25949</name>
</gene>
<accession>X1M120</accession>
<evidence type="ECO:0000313" key="3">
    <source>
        <dbReference type="EMBL" id="GAI25277.1"/>
    </source>
</evidence>
<dbReference type="PANTHER" id="PTHR43477:SF1">
    <property type="entry name" value="DIHYDROANTICAPSIN 7-DEHYDROGENASE"/>
    <property type="match status" value="1"/>
</dbReference>
<evidence type="ECO:0008006" key="4">
    <source>
        <dbReference type="Google" id="ProtNLM"/>
    </source>
</evidence>
<evidence type="ECO:0000256" key="2">
    <source>
        <dbReference type="ARBA" id="ARBA00023002"/>
    </source>
</evidence>
<organism evidence="3">
    <name type="scientific">marine sediment metagenome</name>
    <dbReference type="NCBI Taxonomy" id="412755"/>
    <lineage>
        <taxon>unclassified sequences</taxon>
        <taxon>metagenomes</taxon>
        <taxon>ecological metagenomes</taxon>
    </lineage>
</organism>
<protein>
    <recommendedName>
        <fullName evidence="4">Short-chain dehydrogenase</fullName>
    </recommendedName>
</protein>
<dbReference type="Gene3D" id="3.40.50.720">
    <property type="entry name" value="NAD(P)-binding Rossmann-like Domain"/>
    <property type="match status" value="1"/>
</dbReference>
<comment type="similarity">
    <text evidence="1">Belongs to the short-chain dehydrogenases/reductases (SDR) family.</text>
</comment>
<evidence type="ECO:0000256" key="1">
    <source>
        <dbReference type="ARBA" id="ARBA00006484"/>
    </source>
</evidence>